<keyword evidence="3" id="KW-0285">Flavoprotein</keyword>
<accession>A0A157RJK3</accession>
<dbReference type="GO" id="GO:0016491">
    <property type="term" value="F:oxidoreductase activity"/>
    <property type="evidence" value="ECO:0007669"/>
    <property type="project" value="UniProtKB-KW"/>
</dbReference>
<evidence type="ECO:0000256" key="4">
    <source>
        <dbReference type="ARBA" id="ARBA00022643"/>
    </source>
</evidence>
<comment type="cofactor">
    <cofactor evidence="1">
        <name>FMN</name>
        <dbReference type="ChEBI" id="CHEBI:58210"/>
    </cofactor>
</comment>
<evidence type="ECO:0000313" key="7">
    <source>
        <dbReference type="EMBL" id="SAI57549.1"/>
    </source>
</evidence>
<evidence type="ECO:0000313" key="8">
    <source>
        <dbReference type="Proteomes" id="UP000077037"/>
    </source>
</evidence>
<name>A0A157RJK3_9BORD</name>
<dbReference type="Gene3D" id="3.40.109.10">
    <property type="entry name" value="NADH Oxidase"/>
    <property type="match status" value="1"/>
</dbReference>
<protein>
    <submittedName>
        <fullName evidence="7">Nitroreductase family protein</fullName>
        <ecNumber evidence="7">1.6.99.3</ecNumber>
    </submittedName>
</protein>
<dbReference type="OrthoDB" id="9773807at2"/>
<keyword evidence="5 7" id="KW-0560">Oxidoreductase</keyword>
<dbReference type="InterPro" id="IPR029479">
    <property type="entry name" value="Nitroreductase"/>
</dbReference>
<comment type="similarity">
    <text evidence="2">Belongs to the nitroreductase family.</text>
</comment>
<evidence type="ECO:0000256" key="2">
    <source>
        <dbReference type="ARBA" id="ARBA00007118"/>
    </source>
</evidence>
<dbReference type="EC" id="1.6.99.3" evidence="7"/>
<evidence type="ECO:0000256" key="1">
    <source>
        <dbReference type="ARBA" id="ARBA00001917"/>
    </source>
</evidence>
<dbReference type="PANTHER" id="PTHR43673:SF2">
    <property type="entry name" value="NITROREDUCTASE"/>
    <property type="match status" value="1"/>
</dbReference>
<dbReference type="Pfam" id="PF00881">
    <property type="entry name" value="Nitroreductase"/>
    <property type="match status" value="1"/>
</dbReference>
<dbReference type="EMBL" id="FKBS01000029">
    <property type="protein sequence ID" value="SAI57549.1"/>
    <property type="molecule type" value="Genomic_DNA"/>
</dbReference>
<evidence type="ECO:0000256" key="3">
    <source>
        <dbReference type="ARBA" id="ARBA00022630"/>
    </source>
</evidence>
<proteinExistence type="inferred from homology"/>
<dbReference type="SUPFAM" id="SSF55469">
    <property type="entry name" value="FMN-dependent nitroreductase-like"/>
    <property type="match status" value="1"/>
</dbReference>
<reference evidence="7 8" key="1">
    <citation type="submission" date="2016-03" db="EMBL/GenBank/DDBJ databases">
        <authorList>
            <consortium name="Pathogen Informatics"/>
        </authorList>
    </citation>
    <scope>NUCLEOTIDE SEQUENCE [LARGE SCALE GENOMIC DNA]</scope>
    <source>
        <strain evidence="7 8">NCTC13364</strain>
    </source>
</reference>
<dbReference type="CDD" id="cd02136">
    <property type="entry name" value="PnbA_NfnB-like"/>
    <property type="match status" value="1"/>
</dbReference>
<keyword evidence="4" id="KW-0288">FMN</keyword>
<feature type="domain" description="Nitroreductase" evidence="6">
    <location>
        <begin position="18"/>
        <end position="212"/>
    </location>
</feature>
<gene>
    <name evidence="7" type="primary">nox_2</name>
    <name evidence="7" type="ORF">SAMEA1982600_04950</name>
</gene>
<sequence>MSISSLQGESAPDVLTALRDRQSMRAYKDQPLDLDIVARILDAARHAPSGTNTQPWHVVVVSDEARQRLCQRVLDTRQREPERERSAQYGEYRYYADPMTEPYLSRRREVGWDMYRSMGVQRGDRAASWEVAARNYRFFDAPVGLIFTLDRALEKGSWIDLGIFLQSVMLAARHYGVDTCAQGAWARYHDVIRDELAIADDHIIVCGMSMGYGDSDAPANAVRARKEPLESFVRYVGGSPSKGQSRRHLDGATT</sequence>
<dbReference type="PANTHER" id="PTHR43673">
    <property type="entry name" value="NAD(P)H NITROREDUCTASE YDGI-RELATED"/>
    <property type="match status" value="1"/>
</dbReference>
<evidence type="ECO:0000259" key="6">
    <source>
        <dbReference type="Pfam" id="PF00881"/>
    </source>
</evidence>
<organism evidence="7 8">
    <name type="scientific">Bordetella ansorpii</name>
    <dbReference type="NCBI Taxonomy" id="288768"/>
    <lineage>
        <taxon>Bacteria</taxon>
        <taxon>Pseudomonadati</taxon>
        <taxon>Pseudomonadota</taxon>
        <taxon>Betaproteobacteria</taxon>
        <taxon>Burkholderiales</taxon>
        <taxon>Alcaligenaceae</taxon>
        <taxon>Bordetella</taxon>
    </lineage>
</organism>
<dbReference type="RefSeq" id="WP_066420369.1">
    <property type="nucleotide sequence ID" value="NZ_FKBS01000029.1"/>
</dbReference>
<dbReference type="InterPro" id="IPR000415">
    <property type="entry name" value="Nitroreductase-like"/>
</dbReference>
<dbReference type="AlphaFoldDB" id="A0A157RJK3"/>
<evidence type="ECO:0000256" key="5">
    <source>
        <dbReference type="ARBA" id="ARBA00023002"/>
    </source>
</evidence>
<dbReference type="Proteomes" id="UP000077037">
    <property type="component" value="Unassembled WGS sequence"/>
</dbReference>